<evidence type="ECO:0000313" key="7">
    <source>
        <dbReference type="Proteomes" id="UP000264002"/>
    </source>
</evidence>
<dbReference type="RefSeq" id="WP_117329034.1">
    <property type="nucleotide sequence ID" value="NZ_QUWK01000001.1"/>
</dbReference>
<evidence type="ECO:0000313" key="6">
    <source>
        <dbReference type="EMBL" id="RFU96213.1"/>
    </source>
</evidence>
<evidence type="ECO:0000256" key="4">
    <source>
        <dbReference type="PIRSR" id="PIRSR001365-1"/>
    </source>
</evidence>
<dbReference type="SMART" id="SM01130">
    <property type="entry name" value="DHDPS"/>
    <property type="match status" value="1"/>
</dbReference>
<evidence type="ECO:0000256" key="3">
    <source>
        <dbReference type="PIRNR" id="PIRNR001365"/>
    </source>
</evidence>
<keyword evidence="2 3" id="KW-0456">Lyase</keyword>
<protein>
    <submittedName>
        <fullName evidence="6">Dihydrodipicolinate synthase family protein</fullName>
    </submittedName>
</protein>
<evidence type="ECO:0000256" key="5">
    <source>
        <dbReference type="PIRSR" id="PIRSR001365-2"/>
    </source>
</evidence>
<feature type="active site" description="Proton donor/acceptor" evidence="4">
    <location>
        <position position="138"/>
    </location>
</feature>
<dbReference type="PRINTS" id="PR00146">
    <property type="entry name" value="DHPICSNTHASE"/>
</dbReference>
<dbReference type="InterPro" id="IPR002220">
    <property type="entry name" value="DapA-like"/>
</dbReference>
<dbReference type="PANTHER" id="PTHR12128">
    <property type="entry name" value="DIHYDRODIPICOLINATE SYNTHASE"/>
    <property type="match status" value="1"/>
</dbReference>
<accession>A0A372MLC8</accession>
<comment type="caution">
    <text evidence="6">The sequence shown here is derived from an EMBL/GenBank/DDBJ whole genome shotgun (WGS) entry which is preliminary data.</text>
</comment>
<feature type="active site" description="Schiff-base intermediate with substrate" evidence="4">
    <location>
        <position position="167"/>
    </location>
</feature>
<dbReference type="AlphaFoldDB" id="A0A372MLC8"/>
<name>A0A372MLC8_9SPIR</name>
<dbReference type="Proteomes" id="UP000264002">
    <property type="component" value="Unassembled WGS sequence"/>
</dbReference>
<proteinExistence type="inferred from homology"/>
<comment type="similarity">
    <text evidence="1 3">Belongs to the DapA family.</text>
</comment>
<dbReference type="SUPFAM" id="SSF51569">
    <property type="entry name" value="Aldolase"/>
    <property type="match status" value="1"/>
</dbReference>
<reference evidence="7" key="1">
    <citation type="submission" date="2018-08" db="EMBL/GenBank/DDBJ databases">
        <authorList>
            <person name="Grouzdev D.S."/>
            <person name="Krutkina M.S."/>
        </authorList>
    </citation>
    <scope>NUCLEOTIDE SEQUENCE [LARGE SCALE GENOMIC DNA]</scope>
    <source>
        <strain evidence="7">4-11</strain>
    </source>
</reference>
<keyword evidence="7" id="KW-1185">Reference proteome</keyword>
<evidence type="ECO:0000256" key="2">
    <source>
        <dbReference type="ARBA" id="ARBA00023239"/>
    </source>
</evidence>
<dbReference type="EMBL" id="QUWK01000001">
    <property type="protein sequence ID" value="RFU96213.1"/>
    <property type="molecule type" value="Genomic_DNA"/>
</dbReference>
<organism evidence="6 7">
    <name type="scientific">Sphaerochaeta halotolerans</name>
    <dbReference type="NCBI Taxonomy" id="2293840"/>
    <lineage>
        <taxon>Bacteria</taxon>
        <taxon>Pseudomonadati</taxon>
        <taxon>Spirochaetota</taxon>
        <taxon>Spirochaetia</taxon>
        <taxon>Spirochaetales</taxon>
        <taxon>Sphaerochaetaceae</taxon>
        <taxon>Sphaerochaeta</taxon>
    </lineage>
</organism>
<sequence>MDTRFIRGIIPPIVTPITEDERIDEGLLRNLVDFVIEGGCSGILAFGSNGEFYMMEEAEMEEALKIMVDQCAGRVPIYMGVGAIRTSKCVRLARMGVRLGARSVSILQPMFLRPTEEELKQHFRTIAAAVPEVPVLLYNNPGRCGYAMSQDLVQELAHSIPNLVGMKDSSGDLTQTMEFVRRNADISFKVLSGKDTLIYSGLGVGAVGAVCSTANYLPELVCSIYERYVAGDIKGSLEAQLRLNPIRLATDKSSFPVATKDLANLVGMKVGRPYLPTMPSPAAQMENLRQSLIDGGFDVVE</sequence>
<dbReference type="PIRSF" id="PIRSF001365">
    <property type="entry name" value="DHDPS"/>
    <property type="match status" value="1"/>
</dbReference>
<dbReference type="Gene3D" id="3.20.20.70">
    <property type="entry name" value="Aldolase class I"/>
    <property type="match status" value="1"/>
</dbReference>
<dbReference type="Pfam" id="PF00701">
    <property type="entry name" value="DHDPS"/>
    <property type="match status" value="1"/>
</dbReference>
<evidence type="ECO:0000256" key="1">
    <source>
        <dbReference type="ARBA" id="ARBA00007592"/>
    </source>
</evidence>
<dbReference type="InterPro" id="IPR013785">
    <property type="entry name" value="Aldolase_TIM"/>
</dbReference>
<dbReference type="CDD" id="cd00408">
    <property type="entry name" value="DHDPS-like"/>
    <property type="match status" value="1"/>
</dbReference>
<dbReference type="GO" id="GO:0008840">
    <property type="term" value="F:4-hydroxy-tetrahydrodipicolinate synthase activity"/>
    <property type="evidence" value="ECO:0007669"/>
    <property type="project" value="TreeGrafter"/>
</dbReference>
<reference evidence="6 7" key="2">
    <citation type="submission" date="2018-09" db="EMBL/GenBank/DDBJ databases">
        <title>Genome of Sphaerochaeta halotolerans strain 4-11.</title>
        <authorList>
            <person name="Nazina T.N."/>
            <person name="Sokolova D.S."/>
        </authorList>
    </citation>
    <scope>NUCLEOTIDE SEQUENCE [LARGE SCALE GENOMIC DNA]</scope>
    <source>
        <strain evidence="6 7">4-11</strain>
    </source>
</reference>
<gene>
    <name evidence="6" type="ORF">DYP60_01185</name>
</gene>
<dbReference type="PANTHER" id="PTHR12128:SF66">
    <property type="entry name" value="4-HYDROXY-2-OXOGLUTARATE ALDOLASE, MITOCHONDRIAL"/>
    <property type="match status" value="1"/>
</dbReference>
<feature type="binding site" evidence="5">
    <location>
        <position position="210"/>
    </location>
    <ligand>
        <name>pyruvate</name>
        <dbReference type="ChEBI" id="CHEBI:15361"/>
    </ligand>
</feature>